<dbReference type="Proteomes" id="UP000078512">
    <property type="component" value="Unassembled WGS sequence"/>
</dbReference>
<protein>
    <submittedName>
        <fullName evidence="2">Uncharacterized protein</fullName>
    </submittedName>
</protein>
<evidence type="ECO:0000313" key="2">
    <source>
        <dbReference type="EMBL" id="OAQ24997.1"/>
    </source>
</evidence>
<sequence length="185" mass="20575">MPRTATTPSKPTGSRPGTSVATTSAAPPPLPFQLPTKTSYSGQVSRALAYARSFEDPDWQTAFTKISKHTPEVLLANEELTRLQIKDIDRDLTTDTGSPYFTITLTFRKTNQADVTKANVYQIHPQPGTHRFAAIKNSWSGWIGWRPKGVNYSLTISCFLRWMRRAVSSTKKPCHSLAYKVGLTS</sequence>
<feature type="compositionally biased region" description="Polar residues" evidence="1">
    <location>
        <begin position="1"/>
        <end position="25"/>
    </location>
</feature>
<feature type="region of interest" description="Disordered" evidence="1">
    <location>
        <begin position="1"/>
        <end position="38"/>
    </location>
</feature>
<dbReference type="AlphaFoldDB" id="A0A197JIH4"/>
<name>A0A197JIH4_9FUNG</name>
<accession>A0A197JIH4</accession>
<dbReference type="EMBL" id="KV442084">
    <property type="protein sequence ID" value="OAQ24997.1"/>
    <property type="molecule type" value="Genomic_DNA"/>
</dbReference>
<gene>
    <name evidence="2" type="ORF">K457DRAFT_23571</name>
</gene>
<evidence type="ECO:0000256" key="1">
    <source>
        <dbReference type="SAM" id="MobiDB-lite"/>
    </source>
</evidence>
<dbReference type="OrthoDB" id="2976553at2759"/>
<evidence type="ECO:0000313" key="3">
    <source>
        <dbReference type="Proteomes" id="UP000078512"/>
    </source>
</evidence>
<keyword evidence="3" id="KW-1185">Reference proteome</keyword>
<proteinExistence type="predicted"/>
<reference evidence="2 3" key="1">
    <citation type="submission" date="2016-05" db="EMBL/GenBank/DDBJ databases">
        <title>Genome sequencing reveals origins of a unique bacterial endosymbiosis in the earliest lineages of terrestrial Fungi.</title>
        <authorList>
            <consortium name="DOE Joint Genome Institute"/>
            <person name="Uehling J."/>
            <person name="Gryganskyi A."/>
            <person name="Hameed K."/>
            <person name="Tschaplinski T."/>
            <person name="Misztal P."/>
            <person name="Wu S."/>
            <person name="Desiro A."/>
            <person name="Vande Pol N."/>
            <person name="Du Z.-Y."/>
            <person name="Zienkiewicz A."/>
            <person name="Zienkiewicz K."/>
            <person name="Morin E."/>
            <person name="Tisserant E."/>
            <person name="Splivallo R."/>
            <person name="Hainaut M."/>
            <person name="Henrissat B."/>
            <person name="Ohm R."/>
            <person name="Kuo A."/>
            <person name="Yan J."/>
            <person name="Lipzen A."/>
            <person name="Nolan M."/>
            <person name="Labutti K."/>
            <person name="Barry K."/>
            <person name="Goldstein A."/>
            <person name="Labbe J."/>
            <person name="Schadt C."/>
            <person name="Tuskan G."/>
            <person name="Grigoriev I."/>
            <person name="Martin F."/>
            <person name="Vilgalys R."/>
            <person name="Bonito G."/>
        </authorList>
    </citation>
    <scope>NUCLEOTIDE SEQUENCE [LARGE SCALE GENOMIC DNA]</scope>
    <source>
        <strain evidence="2 3">AG-77</strain>
    </source>
</reference>
<organism evidence="2 3">
    <name type="scientific">Linnemannia elongata AG-77</name>
    <dbReference type="NCBI Taxonomy" id="1314771"/>
    <lineage>
        <taxon>Eukaryota</taxon>
        <taxon>Fungi</taxon>
        <taxon>Fungi incertae sedis</taxon>
        <taxon>Mucoromycota</taxon>
        <taxon>Mortierellomycotina</taxon>
        <taxon>Mortierellomycetes</taxon>
        <taxon>Mortierellales</taxon>
        <taxon>Mortierellaceae</taxon>
        <taxon>Linnemannia</taxon>
    </lineage>
</organism>